<dbReference type="EC" id="3.1.3.48" evidence="2"/>
<gene>
    <name evidence="5" type="ORF">NOX80_07480</name>
</gene>
<dbReference type="SUPFAM" id="SSF89550">
    <property type="entry name" value="PHP domain-like"/>
    <property type="match status" value="1"/>
</dbReference>
<dbReference type="InterPro" id="IPR016195">
    <property type="entry name" value="Pol/histidinol_Pase-like"/>
</dbReference>
<keyword evidence="3" id="KW-0378">Hydrolase</keyword>
<name>A0ABY5IW16_9FLAO</name>
<dbReference type="PIRSF" id="PIRSF016557">
    <property type="entry name" value="Caps_synth_CpsB"/>
    <property type="match status" value="1"/>
</dbReference>
<evidence type="ECO:0000256" key="2">
    <source>
        <dbReference type="ARBA" id="ARBA00013064"/>
    </source>
</evidence>
<evidence type="ECO:0000256" key="3">
    <source>
        <dbReference type="ARBA" id="ARBA00022801"/>
    </source>
</evidence>
<organism evidence="5 6">
    <name type="scientific">Flavobacterium cerinum</name>
    <dbReference type="NCBI Taxonomy" id="2502784"/>
    <lineage>
        <taxon>Bacteria</taxon>
        <taxon>Pseudomonadati</taxon>
        <taxon>Bacteroidota</taxon>
        <taxon>Flavobacteriia</taxon>
        <taxon>Flavobacteriales</taxon>
        <taxon>Flavobacteriaceae</taxon>
        <taxon>Flavobacterium</taxon>
    </lineage>
</organism>
<evidence type="ECO:0000313" key="6">
    <source>
        <dbReference type="Proteomes" id="UP001059844"/>
    </source>
</evidence>
<keyword evidence="6" id="KW-1185">Reference proteome</keyword>
<dbReference type="Proteomes" id="UP001059844">
    <property type="component" value="Chromosome"/>
</dbReference>
<dbReference type="PANTHER" id="PTHR39181">
    <property type="entry name" value="TYROSINE-PROTEIN PHOSPHATASE YWQE"/>
    <property type="match status" value="1"/>
</dbReference>
<protein>
    <recommendedName>
        <fullName evidence="2">protein-tyrosine-phosphatase</fullName>
        <ecNumber evidence="2">3.1.3.48</ecNumber>
    </recommendedName>
</protein>
<dbReference type="EMBL" id="CP101751">
    <property type="protein sequence ID" value="UUC47033.1"/>
    <property type="molecule type" value="Genomic_DNA"/>
</dbReference>
<accession>A0ABY5IW16</accession>
<sequence length="243" mass="28048">MLSFFKSKPHLEEIIPQGYIDIHSHLLFGIDDGAQTVEDTSYLLESCQKLGFSQMITTPHTCSSVWENTRKGIENKLDEVRQLLPEHSTSLNLKAASEYMLDDTFVKLFQNEKLLTLKDNYVLVEMSYINPPIQLFDILFELQVTGYQPVLAHPERYNFYHNNFEAYNKLKKAGCLFQANLLSTVGYYGEHVTKAVEKLFKNDMIDFTGSDIHHKNHIASFSKKIKVDEQPLVAAMKRNVFFQ</sequence>
<comment type="catalytic activity">
    <reaction evidence="4">
        <text>O-phospho-L-tyrosyl-[protein] + H2O = L-tyrosyl-[protein] + phosphate</text>
        <dbReference type="Rhea" id="RHEA:10684"/>
        <dbReference type="Rhea" id="RHEA-COMP:10136"/>
        <dbReference type="Rhea" id="RHEA-COMP:20101"/>
        <dbReference type="ChEBI" id="CHEBI:15377"/>
        <dbReference type="ChEBI" id="CHEBI:43474"/>
        <dbReference type="ChEBI" id="CHEBI:46858"/>
        <dbReference type="ChEBI" id="CHEBI:61978"/>
        <dbReference type="EC" id="3.1.3.48"/>
    </reaction>
</comment>
<dbReference type="Pfam" id="PF19567">
    <property type="entry name" value="CpsB_CapC"/>
    <property type="match status" value="1"/>
</dbReference>
<reference evidence="5" key="1">
    <citation type="submission" date="2022-07" db="EMBL/GenBank/DDBJ databases">
        <title>Isolation, identification, and degradation of a PFOSA degrading strain from sewage treatment plant.</title>
        <authorList>
            <person name="Zhang L."/>
            <person name="Huo Y."/>
        </authorList>
    </citation>
    <scope>NUCLEOTIDE SEQUENCE</scope>
    <source>
        <strain evidence="5">C1</strain>
    </source>
</reference>
<dbReference type="PANTHER" id="PTHR39181:SF1">
    <property type="entry name" value="TYROSINE-PROTEIN PHOSPHATASE YWQE"/>
    <property type="match status" value="1"/>
</dbReference>
<evidence type="ECO:0000256" key="4">
    <source>
        <dbReference type="ARBA" id="ARBA00051722"/>
    </source>
</evidence>
<dbReference type="InterPro" id="IPR016667">
    <property type="entry name" value="Caps_polysacc_synth_CpsB/CapC"/>
</dbReference>
<evidence type="ECO:0000313" key="5">
    <source>
        <dbReference type="EMBL" id="UUC47033.1"/>
    </source>
</evidence>
<comment type="similarity">
    <text evidence="1">Belongs to the metallo-dependent hydrolases superfamily. CpsB/CapC family.</text>
</comment>
<dbReference type="Gene3D" id="3.20.20.140">
    <property type="entry name" value="Metal-dependent hydrolases"/>
    <property type="match status" value="1"/>
</dbReference>
<evidence type="ECO:0000256" key="1">
    <source>
        <dbReference type="ARBA" id="ARBA00005750"/>
    </source>
</evidence>
<dbReference type="RefSeq" id="WP_256552668.1">
    <property type="nucleotide sequence ID" value="NZ_CP101751.1"/>
</dbReference>
<proteinExistence type="inferred from homology"/>